<accession>A0A1B1N262</accession>
<evidence type="ECO:0000313" key="2">
    <source>
        <dbReference type="Proteomes" id="UP000092573"/>
    </source>
</evidence>
<sequence>MNENRQSGRDNLVLFPKTLDYYQVELTRMLETERYAEAADLLRFLLQCQVQDDRHYEEWEALLKWLQEAFPAAAAGKGQGVPVMEPADEAEEADFARRHAEMKFAEDRGYALKLLQTVTEKPLSEHTFLALEQLAFIQAPEIDEALIKWLEREERHPMLQFRVLQTLRRRETSGVVRLWRGGALTTIEIDAVPLTPEEFPPAVQDVLDRVGQEAQVHDPAMFYFAQEFWYQFIMGVYGTADYDSVIREEEASLDIWAAALHQTVTESLQGGDGKADEELRAAYGITDSMRLRFEQAHKAMKQFAAAGAIF</sequence>
<gene>
    <name evidence="1" type="ORF">AWM70_13725</name>
</gene>
<reference evidence="1 2" key="1">
    <citation type="submission" date="2016-01" db="EMBL/GenBank/DDBJ databases">
        <title>Complete Genome Sequence of Paenibacillus yonginensis DCY84, a novel Plant Growth-Promoting Bacteria with Elicitation of Induced Systemic Resistance.</title>
        <authorList>
            <person name="Kim Y.J."/>
            <person name="Yang D.C."/>
            <person name="Sukweenadhi J."/>
        </authorList>
    </citation>
    <scope>NUCLEOTIDE SEQUENCE [LARGE SCALE GENOMIC DNA]</scope>
    <source>
        <strain evidence="1 2">DCY84</strain>
    </source>
</reference>
<dbReference type="EMBL" id="CP014167">
    <property type="protein sequence ID" value="ANS75527.1"/>
    <property type="molecule type" value="Genomic_DNA"/>
</dbReference>
<proteinExistence type="predicted"/>
<protein>
    <submittedName>
        <fullName evidence="1">Uncharacterized protein</fullName>
    </submittedName>
</protein>
<dbReference type="KEGG" id="pyg:AWM70_13725"/>
<dbReference type="OrthoDB" id="2677436at2"/>
<evidence type="ECO:0000313" key="1">
    <source>
        <dbReference type="EMBL" id="ANS75527.1"/>
    </source>
</evidence>
<keyword evidence="2" id="KW-1185">Reference proteome</keyword>
<organism evidence="1 2">
    <name type="scientific">Paenibacillus yonginensis</name>
    <dbReference type="NCBI Taxonomy" id="1462996"/>
    <lineage>
        <taxon>Bacteria</taxon>
        <taxon>Bacillati</taxon>
        <taxon>Bacillota</taxon>
        <taxon>Bacilli</taxon>
        <taxon>Bacillales</taxon>
        <taxon>Paenibacillaceae</taxon>
        <taxon>Paenibacillus</taxon>
    </lineage>
</organism>
<dbReference type="STRING" id="1462996.AWM70_13725"/>
<name>A0A1B1N262_9BACL</name>
<dbReference type="Proteomes" id="UP000092573">
    <property type="component" value="Chromosome"/>
</dbReference>
<dbReference type="AlphaFoldDB" id="A0A1B1N262"/>